<keyword evidence="6" id="KW-1185">Reference proteome</keyword>
<dbReference type="AlphaFoldDB" id="A0A917V9Z2"/>
<feature type="binding site" evidence="2">
    <location>
        <position position="43"/>
    </location>
    <ligand>
        <name>Mg(2+)</name>
        <dbReference type="ChEBI" id="CHEBI:18420"/>
        <label>4</label>
    </ligand>
</feature>
<dbReference type="GO" id="GO:0009229">
    <property type="term" value="P:thiamine diphosphate biosynthetic process"/>
    <property type="evidence" value="ECO:0007669"/>
    <property type="project" value="UniProtKB-UniRule"/>
</dbReference>
<comment type="caution">
    <text evidence="2">Lacks conserved residue(s) required for the propagation of feature annotation.</text>
</comment>
<dbReference type="InterPro" id="IPR016188">
    <property type="entry name" value="PurM-like_N"/>
</dbReference>
<dbReference type="SUPFAM" id="SSF56042">
    <property type="entry name" value="PurM C-terminal domain-like"/>
    <property type="match status" value="1"/>
</dbReference>
<feature type="binding site" evidence="2">
    <location>
        <begin position="135"/>
        <end position="136"/>
    </location>
    <ligand>
        <name>ATP</name>
        <dbReference type="ChEBI" id="CHEBI:30616"/>
    </ligand>
</feature>
<keyword evidence="2 5" id="KW-0418">Kinase</keyword>
<organism evidence="5 6">
    <name type="scientific">Salinarimonas ramus</name>
    <dbReference type="NCBI Taxonomy" id="690164"/>
    <lineage>
        <taxon>Bacteria</taxon>
        <taxon>Pseudomonadati</taxon>
        <taxon>Pseudomonadota</taxon>
        <taxon>Alphaproteobacteria</taxon>
        <taxon>Hyphomicrobiales</taxon>
        <taxon>Salinarimonadaceae</taxon>
        <taxon>Salinarimonas</taxon>
    </lineage>
</organism>
<dbReference type="GO" id="GO:0000287">
    <property type="term" value="F:magnesium ion binding"/>
    <property type="evidence" value="ECO:0007669"/>
    <property type="project" value="UniProtKB-UniRule"/>
</dbReference>
<feature type="binding site" evidence="2">
    <location>
        <position position="284"/>
    </location>
    <ligand>
        <name>substrate</name>
    </ligand>
</feature>
<feature type="binding site" evidence="2">
    <location>
        <position position="234"/>
    </location>
    <ligand>
        <name>ATP</name>
        <dbReference type="ChEBI" id="CHEBI:30616"/>
    </ligand>
</feature>
<dbReference type="Gene3D" id="3.90.650.10">
    <property type="entry name" value="PurM-like C-terminal domain"/>
    <property type="match status" value="1"/>
</dbReference>
<dbReference type="InterPro" id="IPR010918">
    <property type="entry name" value="PurM-like_C_dom"/>
</dbReference>
<feature type="binding site" evidence="2">
    <location>
        <position position="43"/>
    </location>
    <ligand>
        <name>Mg(2+)</name>
        <dbReference type="ChEBI" id="CHEBI:18420"/>
        <label>3</label>
    </ligand>
</feature>
<gene>
    <name evidence="2 5" type="primary">thiL</name>
    <name evidence="5" type="ORF">GCM10011322_46430</name>
</gene>
<evidence type="ECO:0000313" key="5">
    <source>
        <dbReference type="EMBL" id="GGK54337.1"/>
    </source>
</evidence>
<evidence type="ECO:0000256" key="2">
    <source>
        <dbReference type="HAMAP-Rule" id="MF_02128"/>
    </source>
</evidence>
<evidence type="ECO:0000313" key="6">
    <source>
        <dbReference type="Proteomes" id="UP000600449"/>
    </source>
</evidence>
<dbReference type="Gene3D" id="3.30.1330.10">
    <property type="entry name" value="PurM-like, N-terminal domain"/>
    <property type="match status" value="1"/>
</dbReference>
<evidence type="ECO:0000256" key="1">
    <source>
        <dbReference type="ARBA" id="ARBA00022977"/>
    </source>
</evidence>
<feature type="binding site" evidence="2">
    <location>
        <position position="232"/>
    </location>
    <ligand>
        <name>Mg(2+)</name>
        <dbReference type="ChEBI" id="CHEBI:18420"/>
        <label>3</label>
    </ligand>
</feature>
<comment type="similarity">
    <text evidence="2">Belongs to the thiamine-monophosphate kinase family.</text>
</comment>
<dbReference type="NCBIfam" id="TIGR01379">
    <property type="entry name" value="thiL"/>
    <property type="match status" value="1"/>
</dbReference>
<keyword evidence="2" id="KW-0547">Nucleotide-binding</keyword>
<dbReference type="HAMAP" id="MF_02128">
    <property type="entry name" value="TMP_kinase"/>
    <property type="match status" value="1"/>
</dbReference>
<dbReference type="GO" id="GO:0005524">
    <property type="term" value="F:ATP binding"/>
    <property type="evidence" value="ECO:0007669"/>
    <property type="project" value="UniProtKB-UniRule"/>
</dbReference>
<dbReference type="SUPFAM" id="SSF55326">
    <property type="entry name" value="PurM N-terminal domain-like"/>
    <property type="match status" value="1"/>
</dbReference>
<sequence>MSDPVHDGDPTRLTDDARLTEDGLIARFFAPIAGEGAFGLRDDAARIVPGEGMELVVTLDTLVAGVHFFPDDPPGAIGRKALGVNVSDLASKGAEPRGFLLSAALPQDHGARWLGQFAAGLKDAAEAFRCPLLGGDTVKIPGPLTLSVTAFGETPRGAMVHRFDARPGDRVVVTGTIGDSALGLLLRTAPGAPWTDALGVEGRVFLTDRYLHPRPRLAAIAALRAHARAAMDVSDGLAGDLAKMCRTSGVSAEVDVALVPLSDPVRAALAVDPTLIDTVLTGGDDYEILCAVPDAALAPFLDACDRAGLRATAIGTFVERNGEEDALPVFRDGGVETRYASGSYSHF</sequence>
<dbReference type="PANTHER" id="PTHR30270">
    <property type="entry name" value="THIAMINE-MONOPHOSPHATE KINASE"/>
    <property type="match status" value="1"/>
</dbReference>
<feature type="binding site" evidence="2">
    <location>
        <position position="88"/>
    </location>
    <ligand>
        <name>Mg(2+)</name>
        <dbReference type="ChEBI" id="CHEBI:18420"/>
        <label>2</label>
    </ligand>
</feature>
<comment type="catalytic activity">
    <reaction evidence="2">
        <text>thiamine phosphate + ATP = thiamine diphosphate + ADP</text>
        <dbReference type="Rhea" id="RHEA:15913"/>
        <dbReference type="ChEBI" id="CHEBI:30616"/>
        <dbReference type="ChEBI" id="CHEBI:37575"/>
        <dbReference type="ChEBI" id="CHEBI:58937"/>
        <dbReference type="ChEBI" id="CHEBI:456216"/>
        <dbReference type="EC" id="2.7.4.16"/>
    </reaction>
</comment>
<dbReference type="CDD" id="cd02194">
    <property type="entry name" value="ThiL"/>
    <property type="match status" value="1"/>
</dbReference>
<keyword evidence="2" id="KW-0808">Transferase</keyword>
<feature type="binding site" evidence="2">
    <location>
        <position position="344"/>
    </location>
    <ligand>
        <name>substrate</name>
    </ligand>
</feature>
<dbReference type="InterPro" id="IPR036921">
    <property type="entry name" value="PurM-like_N_sf"/>
</dbReference>
<keyword evidence="2" id="KW-0460">Magnesium</keyword>
<comment type="function">
    <text evidence="2">Catalyzes the ATP-dependent phosphorylation of thiamine-monophosphate (TMP) to form thiamine-pyrophosphate (TPP), the active form of vitamin B1.</text>
</comment>
<accession>A0A917V9Z2</accession>
<comment type="miscellaneous">
    <text evidence="2">Reaction mechanism of ThiL seems to utilize a direct, inline transfer of the gamma-phosphate of ATP to TMP rather than a phosphorylated enzyme intermediate.</text>
</comment>
<keyword evidence="2" id="KW-0067">ATP-binding</keyword>
<keyword evidence="1 2" id="KW-0784">Thiamine biosynthesis</keyword>
<dbReference type="GO" id="GO:0009228">
    <property type="term" value="P:thiamine biosynthetic process"/>
    <property type="evidence" value="ECO:0007669"/>
    <property type="project" value="UniProtKB-KW"/>
</dbReference>
<reference evidence="5 6" key="1">
    <citation type="journal article" date="2014" name="Int. J. Syst. Evol. Microbiol.">
        <title>Complete genome sequence of Corynebacterium casei LMG S-19264T (=DSM 44701T), isolated from a smear-ripened cheese.</title>
        <authorList>
            <consortium name="US DOE Joint Genome Institute (JGI-PGF)"/>
            <person name="Walter F."/>
            <person name="Albersmeier A."/>
            <person name="Kalinowski J."/>
            <person name="Ruckert C."/>
        </authorList>
    </citation>
    <scope>NUCLEOTIDE SEQUENCE [LARGE SCALE GENOMIC DNA]</scope>
    <source>
        <strain evidence="5 6">CGMCC 1.9161</strain>
    </source>
</reference>
<dbReference type="PANTHER" id="PTHR30270:SF0">
    <property type="entry name" value="THIAMINE-MONOPHOSPHATE KINASE"/>
    <property type="match status" value="1"/>
</dbReference>
<dbReference type="InterPro" id="IPR006283">
    <property type="entry name" value="ThiL-like"/>
</dbReference>
<dbReference type="InterPro" id="IPR036676">
    <property type="entry name" value="PurM-like_C_sf"/>
</dbReference>
<dbReference type="EMBL" id="BMMF01000019">
    <property type="protein sequence ID" value="GGK54337.1"/>
    <property type="molecule type" value="Genomic_DNA"/>
</dbReference>
<name>A0A917V9Z2_9HYPH</name>
<feature type="domain" description="PurM-like C-terminal" evidence="4">
    <location>
        <begin position="166"/>
        <end position="323"/>
    </location>
</feature>
<dbReference type="Pfam" id="PF00586">
    <property type="entry name" value="AIRS"/>
    <property type="match status" value="1"/>
</dbReference>
<feature type="binding site" evidence="2">
    <location>
        <position position="60"/>
    </location>
    <ligand>
        <name>Mg(2+)</name>
        <dbReference type="ChEBI" id="CHEBI:18420"/>
        <label>1</label>
    </ligand>
</feature>
<proteinExistence type="inferred from homology"/>
<comment type="caution">
    <text evidence="5">The sequence shown here is derived from an EMBL/GenBank/DDBJ whole genome shotgun (WGS) entry which is preliminary data.</text>
</comment>
<feature type="binding site" evidence="2">
    <location>
        <position position="88"/>
    </location>
    <ligand>
        <name>Mg(2+)</name>
        <dbReference type="ChEBI" id="CHEBI:18420"/>
        <label>4</label>
    </ligand>
</feature>
<feature type="binding site" evidence="2">
    <location>
        <position position="58"/>
    </location>
    <ligand>
        <name>Mg(2+)</name>
        <dbReference type="ChEBI" id="CHEBI:18420"/>
        <label>4</label>
    </ligand>
</feature>
<dbReference type="RefSeq" id="WP_188915672.1">
    <property type="nucleotide sequence ID" value="NZ_BMMF01000019.1"/>
</dbReference>
<feature type="domain" description="PurM-like N-terminal" evidence="3">
    <location>
        <begin position="42"/>
        <end position="153"/>
    </location>
</feature>
<feature type="binding site" evidence="2">
    <location>
        <position position="60"/>
    </location>
    <ligand>
        <name>Mg(2+)</name>
        <dbReference type="ChEBI" id="CHEBI:18420"/>
        <label>2</label>
    </ligand>
</feature>
<feature type="binding site" evidence="2">
    <location>
        <position position="88"/>
    </location>
    <ligand>
        <name>Mg(2+)</name>
        <dbReference type="ChEBI" id="CHEBI:18420"/>
        <label>3</label>
    </ligand>
</feature>
<comment type="pathway">
    <text evidence="2">Cofactor biosynthesis; thiamine diphosphate biosynthesis; thiamine diphosphate from thiamine phosphate: step 1/1.</text>
</comment>
<evidence type="ECO:0000259" key="3">
    <source>
        <dbReference type="Pfam" id="PF00586"/>
    </source>
</evidence>
<feature type="binding site" evidence="2">
    <location>
        <position position="235"/>
    </location>
    <ligand>
        <name>Mg(2+)</name>
        <dbReference type="ChEBI" id="CHEBI:18420"/>
        <label>5</label>
    </ligand>
</feature>
<dbReference type="EC" id="2.7.4.16" evidence="2"/>
<dbReference type="Proteomes" id="UP000600449">
    <property type="component" value="Unassembled WGS sequence"/>
</dbReference>
<feature type="binding site" evidence="2">
    <location>
        <position position="136"/>
    </location>
    <ligand>
        <name>Mg(2+)</name>
        <dbReference type="ChEBI" id="CHEBI:18420"/>
        <label>1</label>
    </ligand>
</feature>
<feature type="binding site" evidence="2">
    <location>
        <position position="162"/>
    </location>
    <ligand>
        <name>ATP</name>
        <dbReference type="ChEBI" id="CHEBI:30616"/>
    </ligand>
</feature>
<dbReference type="PIRSF" id="PIRSF005303">
    <property type="entry name" value="Thiam_monoph_kin"/>
    <property type="match status" value="1"/>
</dbReference>
<keyword evidence="2" id="KW-0479">Metal-binding</keyword>
<dbReference type="Pfam" id="PF02769">
    <property type="entry name" value="AIRS_C"/>
    <property type="match status" value="1"/>
</dbReference>
<evidence type="ECO:0000259" key="4">
    <source>
        <dbReference type="Pfam" id="PF02769"/>
    </source>
</evidence>
<feature type="binding site" evidence="2">
    <location>
        <position position="67"/>
    </location>
    <ligand>
        <name>substrate</name>
    </ligand>
</feature>
<dbReference type="GO" id="GO:0009030">
    <property type="term" value="F:thiamine-phosphate kinase activity"/>
    <property type="evidence" value="ECO:0007669"/>
    <property type="project" value="UniProtKB-UniRule"/>
</dbReference>
<protein>
    <recommendedName>
        <fullName evidence="2">Thiamine-monophosphate kinase</fullName>
        <shortName evidence="2">TMP kinase</shortName>
        <shortName evidence="2">Thiamine-phosphate kinase</shortName>
        <ecNumber evidence="2">2.7.4.16</ecNumber>
    </recommendedName>
</protein>